<protein>
    <submittedName>
        <fullName evidence="8">Related to DML1-essential protein involved in mtDNA inheritance</fullName>
    </submittedName>
</protein>
<feature type="compositionally biased region" description="Acidic residues" evidence="5">
    <location>
        <begin position="140"/>
        <end position="156"/>
    </location>
</feature>
<feature type="region of interest" description="Disordered" evidence="5">
    <location>
        <begin position="34"/>
        <end position="57"/>
    </location>
</feature>
<dbReference type="InterPro" id="IPR049942">
    <property type="entry name" value="DML1/Misato"/>
</dbReference>
<gene>
    <name evidence="8" type="ORF">SRS1_15782</name>
</gene>
<evidence type="ECO:0000256" key="1">
    <source>
        <dbReference type="ARBA" id="ARBA00003757"/>
    </source>
</evidence>
<name>A0A2N8UJ38_9BASI</name>
<organism evidence="8 9">
    <name type="scientific">Sporisorium reilianum f. sp. reilianum</name>
    <dbReference type="NCBI Taxonomy" id="72559"/>
    <lineage>
        <taxon>Eukaryota</taxon>
        <taxon>Fungi</taxon>
        <taxon>Dikarya</taxon>
        <taxon>Basidiomycota</taxon>
        <taxon>Ustilaginomycotina</taxon>
        <taxon>Ustilaginomycetes</taxon>
        <taxon>Ustilaginales</taxon>
        <taxon>Ustilaginaceae</taxon>
        <taxon>Sporisorium</taxon>
    </lineage>
</organism>
<comment type="subcellular location">
    <subcellularLocation>
        <location evidence="2">Mitochondrion</location>
    </subcellularLocation>
</comment>
<dbReference type="PANTHER" id="PTHR13391:SF0">
    <property type="entry name" value="PROTEIN MISATO HOMOLOG 1"/>
    <property type="match status" value="1"/>
</dbReference>
<dbReference type="GO" id="GO:0007005">
    <property type="term" value="P:mitochondrion organization"/>
    <property type="evidence" value="ECO:0007669"/>
    <property type="project" value="InterPro"/>
</dbReference>
<proteinExistence type="inferred from homology"/>
<evidence type="ECO:0000313" key="9">
    <source>
        <dbReference type="Proteomes" id="UP000239563"/>
    </source>
</evidence>
<dbReference type="Pfam" id="PF14881">
    <property type="entry name" value="Tubulin_3"/>
    <property type="match status" value="1"/>
</dbReference>
<reference evidence="8 9" key="1">
    <citation type="submission" date="2017-02" db="EMBL/GenBank/DDBJ databases">
        <authorList>
            <person name="Peterson S.W."/>
        </authorList>
    </citation>
    <scope>NUCLEOTIDE SEQUENCE [LARGE SCALE GENOMIC DNA]</scope>
    <source>
        <strain evidence="8 9">SRS1_H2-8</strain>
    </source>
</reference>
<dbReference type="GO" id="GO:0005739">
    <property type="term" value="C:mitochondrion"/>
    <property type="evidence" value="ECO:0007669"/>
    <property type="project" value="UniProtKB-SubCell"/>
</dbReference>
<dbReference type="AlphaFoldDB" id="A0A2N8UJ38"/>
<feature type="domain" description="Misato Segment II tubulin-like" evidence="6">
    <location>
        <begin position="4"/>
        <end position="138"/>
    </location>
</feature>
<evidence type="ECO:0000256" key="4">
    <source>
        <dbReference type="ARBA" id="ARBA00023128"/>
    </source>
</evidence>
<sequence length="661" mass="72258">MSQKEIIYLSFGSFSNHISTHFWNQQQSYFTYDQSDLASGSTSRDTPHDANDDDEPLIDHDVSFQAGQTLSGQDTYSPRAVLFETQHEFGALSRLSALYDSFGAHENVALDSLQSWGAEAQVIAAERTRTSVYQHRLELEDQGVDPGSSDDDDVDPIDGSTVLAPGVPRQRKTKRPHRFWSDYARTPFHAKSLVSVGGELMAPMPGSYNAAASPADADGRTRFETFSQGSRHFTELEAQHEVLDTNIRWFAEDADQLQGLQYTLNTSDAFGGLGTTYLKHLLDEYPKLAHFVFAAAWGSTVSTPDDDAEHAAWANRLARLRRMNELQALVACMEAGTLVVPLSVPRWDGAQVGSDWRRGIGRVDLGDMHHAAALVSAHLETATLGTRLKARSETLGSLAARLNWRRDTKLVHLGGVLPLAYPSSSASAIDPVDALLQSYGYGDARTRNARGAPVESASELAKRGSEAVRASWLDLSLPSTGAKATQLQRTLTHPYAHTAVLRNTHLDSARLGLGMLDALLTHSPAPFAHGVYVPLSYNLPSSFPNLFSALDGSYASVRRPETVPVVSSLMTTPSSVLRFKQARETVREALHGHLPLQAYGLDAEDARDALKETRELVEGWIDAYSVDNGGGDASGDDEAMGTDEEYEVDQKDDQDGLDWDL</sequence>
<dbReference type="Gene3D" id="3.40.50.1440">
    <property type="entry name" value="Tubulin/FtsZ, GTPase domain"/>
    <property type="match status" value="1"/>
</dbReference>
<dbReference type="InterPro" id="IPR036525">
    <property type="entry name" value="Tubulin/FtsZ_GTPase_sf"/>
</dbReference>
<keyword evidence="4" id="KW-0496">Mitochondrion</keyword>
<evidence type="ECO:0000256" key="2">
    <source>
        <dbReference type="ARBA" id="ARBA00004173"/>
    </source>
</evidence>
<accession>A0A2N8UJ38</accession>
<evidence type="ECO:0000256" key="3">
    <source>
        <dbReference type="ARBA" id="ARBA00008507"/>
    </source>
</evidence>
<evidence type="ECO:0000256" key="5">
    <source>
        <dbReference type="SAM" id="MobiDB-lite"/>
    </source>
</evidence>
<feature type="region of interest" description="Disordered" evidence="5">
    <location>
        <begin position="627"/>
        <end position="661"/>
    </location>
</feature>
<dbReference type="Pfam" id="PF10644">
    <property type="entry name" value="Misat_Tub_SegII"/>
    <property type="match status" value="1"/>
</dbReference>
<dbReference type="Proteomes" id="UP000239563">
    <property type="component" value="Chromosome XV"/>
</dbReference>
<feature type="domain" description="DML1/Misato tubulin" evidence="7">
    <location>
        <begin position="176"/>
        <end position="388"/>
    </location>
</feature>
<dbReference type="PANTHER" id="PTHR13391">
    <property type="entry name" value="MITOCHONDRIAL DISTRIBUTION REGULATOR MISATO"/>
    <property type="match status" value="1"/>
</dbReference>
<comment type="function">
    <text evidence="1">Involved in the partitioning of the mitochondrial organelle and mitochondrial DNA (mtDNA) inheritance.</text>
</comment>
<evidence type="ECO:0000259" key="6">
    <source>
        <dbReference type="Pfam" id="PF10644"/>
    </source>
</evidence>
<dbReference type="InterPro" id="IPR019605">
    <property type="entry name" value="Misato_II_tubulin-like"/>
</dbReference>
<comment type="similarity">
    <text evidence="3">Belongs to the misato family.</text>
</comment>
<dbReference type="SUPFAM" id="SSF52490">
    <property type="entry name" value="Tubulin nucleotide-binding domain-like"/>
    <property type="match status" value="1"/>
</dbReference>
<feature type="region of interest" description="Disordered" evidence="5">
    <location>
        <begin position="139"/>
        <end position="176"/>
    </location>
</feature>
<dbReference type="EMBL" id="LT795068">
    <property type="protein sequence ID" value="SJX64956.1"/>
    <property type="molecule type" value="Genomic_DNA"/>
</dbReference>
<evidence type="ECO:0000259" key="7">
    <source>
        <dbReference type="Pfam" id="PF14881"/>
    </source>
</evidence>
<feature type="compositionally biased region" description="Polar residues" evidence="5">
    <location>
        <begin position="34"/>
        <end position="44"/>
    </location>
</feature>
<evidence type="ECO:0000313" key="8">
    <source>
        <dbReference type="EMBL" id="SJX64956.1"/>
    </source>
</evidence>
<dbReference type="InterPro" id="IPR029209">
    <property type="entry name" value="DML1/Misato_tubulin"/>
</dbReference>
<feature type="compositionally biased region" description="Acidic residues" evidence="5">
    <location>
        <begin position="634"/>
        <end position="647"/>
    </location>
</feature>